<accession>Q98Q53</accession>
<dbReference type="KEGG" id="mpu:MYPU_5150"/>
<keyword evidence="5 12" id="KW-0378">Hydrolase</keyword>
<dbReference type="Gene3D" id="1.10.860.10">
    <property type="entry name" value="DNAb Helicase, Chain A"/>
    <property type="match status" value="1"/>
</dbReference>
<comment type="function">
    <text evidence="12">The main replicative DNA helicase, it participates in initiation and elongation during chromosome replication. Travels ahead of the DNA replisome, separating dsDNA into templates for DNA synthesis. A processive ATP-dependent 5'-3' DNA helicase it has DNA-dependent ATPase activity.</text>
</comment>
<dbReference type="InterPro" id="IPR007693">
    <property type="entry name" value="DNA_helicase_DnaB-like_N"/>
</dbReference>
<keyword evidence="4 12" id="KW-0547">Nucleotide-binding</keyword>
<dbReference type="SUPFAM" id="SSF52540">
    <property type="entry name" value="P-loop containing nucleoside triphosphate hydrolases"/>
    <property type="match status" value="1"/>
</dbReference>
<gene>
    <name evidence="14" type="ordered locus">MYPU_5150</name>
</gene>
<evidence type="ECO:0000256" key="12">
    <source>
        <dbReference type="RuleBase" id="RU362085"/>
    </source>
</evidence>
<dbReference type="PANTHER" id="PTHR30153:SF2">
    <property type="entry name" value="REPLICATIVE DNA HELICASE"/>
    <property type="match status" value="1"/>
</dbReference>
<evidence type="ECO:0000256" key="10">
    <source>
        <dbReference type="ARBA" id="ARBA00048954"/>
    </source>
</evidence>
<dbReference type="eggNOG" id="COG0305">
    <property type="taxonomic scope" value="Bacteria"/>
</dbReference>
<dbReference type="STRING" id="272635.gene:17577117"/>
<dbReference type="InterPro" id="IPR007692">
    <property type="entry name" value="DNA_helicase_DnaB"/>
</dbReference>
<proteinExistence type="inferred from homology"/>
<dbReference type="AlphaFoldDB" id="Q98Q53"/>
<dbReference type="GO" id="GO:0016887">
    <property type="term" value="F:ATP hydrolysis activity"/>
    <property type="evidence" value="ECO:0007669"/>
    <property type="project" value="RHEA"/>
</dbReference>
<dbReference type="Pfam" id="PF03796">
    <property type="entry name" value="DnaB_C"/>
    <property type="match status" value="1"/>
</dbReference>
<dbReference type="GO" id="GO:0005524">
    <property type="term" value="F:ATP binding"/>
    <property type="evidence" value="ECO:0007669"/>
    <property type="project" value="UniProtKB-UniRule"/>
</dbReference>
<dbReference type="EMBL" id="AL445564">
    <property type="protein sequence ID" value="CAC13688.1"/>
    <property type="molecule type" value="Genomic_DNA"/>
</dbReference>
<dbReference type="Proteomes" id="UP000000528">
    <property type="component" value="Chromosome"/>
</dbReference>
<dbReference type="GO" id="GO:0006269">
    <property type="term" value="P:DNA replication, synthesis of primer"/>
    <property type="evidence" value="ECO:0007669"/>
    <property type="project" value="UniProtKB-UniRule"/>
</dbReference>
<keyword evidence="9" id="KW-0413">Isomerase</keyword>
<keyword evidence="3 12" id="KW-0235">DNA replication</keyword>
<keyword evidence="6 12" id="KW-0347">Helicase</keyword>
<keyword evidence="7 12" id="KW-0067">ATP-binding</keyword>
<evidence type="ECO:0000256" key="5">
    <source>
        <dbReference type="ARBA" id="ARBA00022801"/>
    </source>
</evidence>
<dbReference type="PANTHER" id="PTHR30153">
    <property type="entry name" value="REPLICATIVE DNA HELICASE DNAB"/>
    <property type="match status" value="1"/>
</dbReference>
<evidence type="ECO:0000256" key="9">
    <source>
        <dbReference type="ARBA" id="ARBA00023235"/>
    </source>
</evidence>
<name>Q98Q53_MYCPU</name>
<dbReference type="PROSITE" id="PS51199">
    <property type="entry name" value="SF4_HELICASE"/>
    <property type="match status" value="1"/>
</dbReference>
<dbReference type="InterPro" id="IPR027417">
    <property type="entry name" value="P-loop_NTPase"/>
</dbReference>
<feature type="domain" description="SF4 helicase" evidence="13">
    <location>
        <begin position="185"/>
        <end position="455"/>
    </location>
</feature>
<evidence type="ECO:0000313" key="14">
    <source>
        <dbReference type="EMBL" id="CAC13688.1"/>
    </source>
</evidence>
<evidence type="ECO:0000256" key="8">
    <source>
        <dbReference type="ARBA" id="ARBA00023125"/>
    </source>
</evidence>
<evidence type="ECO:0000259" key="13">
    <source>
        <dbReference type="PROSITE" id="PS51199"/>
    </source>
</evidence>
<evidence type="ECO:0000256" key="7">
    <source>
        <dbReference type="ARBA" id="ARBA00022840"/>
    </source>
</evidence>
<evidence type="ECO:0000256" key="4">
    <source>
        <dbReference type="ARBA" id="ARBA00022741"/>
    </source>
</evidence>
<dbReference type="GO" id="GO:1990077">
    <property type="term" value="C:primosome complex"/>
    <property type="evidence" value="ECO:0007669"/>
    <property type="project" value="UniProtKB-UniRule"/>
</dbReference>
<keyword evidence="2 12" id="KW-0639">Primosome</keyword>
<dbReference type="GO" id="GO:0005829">
    <property type="term" value="C:cytosol"/>
    <property type="evidence" value="ECO:0007669"/>
    <property type="project" value="TreeGrafter"/>
</dbReference>
<dbReference type="InterPro" id="IPR036185">
    <property type="entry name" value="DNA_heli_DnaB-like_N_sf"/>
</dbReference>
<keyword evidence="8 12" id="KW-0238">DNA-binding</keyword>
<sequence length="455" mass="52606">MKQMYNYEQDKNPEIFPNQNESIEAESYLLSTLIVYPEEIKKIELMISPENFLNPLNQELFRVLLKMSKEAQGINVDHVASYIKKNTNNLVSYDYLLSLMVKPGLKSNVILYVREIIEQSKKRELEKIFNFYNSKSLVHNQQTKDIIEQVINKLTSLDQDIEIRDFESASQVVKRYYKNLQDRKENSAISGVASNFDNLDEITHGFQKGDLIILAARPSMGKTAFSLNLAFNACDFYGKKVAFFSLEMPNEHLIGRMISSLSGVAGNKLKKPMTLNEYDWLQILKAKDKIDRFNLYLDDGSTSRINDIIFKSKRMHQKVKLDMIIIDYLQLITIHDNRGDNRQNEISKISRQLKELARELQIPIIALSQLHREVEKRADKIPLMSDLRDSGSIEQDADLIMFLYREDYYLNANSKDQADQRPTVDVIIAKHRNGAIGKIQLSLDLPTGLFQKTSY</sequence>
<dbReference type="Pfam" id="PF00772">
    <property type="entry name" value="DnaB"/>
    <property type="match status" value="1"/>
</dbReference>
<dbReference type="GO" id="GO:0003677">
    <property type="term" value="F:DNA binding"/>
    <property type="evidence" value="ECO:0007669"/>
    <property type="project" value="UniProtKB-UniRule"/>
</dbReference>
<dbReference type="InterPro" id="IPR016136">
    <property type="entry name" value="DNA_helicase_N/primase_C"/>
</dbReference>
<reference evidence="14 15" key="1">
    <citation type="journal article" date="2001" name="Nucleic Acids Res.">
        <title>The complete genome sequence of the murine respiratory pathogen Mycoplasma pulmonis.</title>
        <authorList>
            <person name="Chambaud I."/>
            <person name="Heilig R."/>
            <person name="Ferris S."/>
            <person name="Barbe V."/>
            <person name="Samson D."/>
            <person name="Galisson F."/>
            <person name="Moszer I."/>
            <person name="Dybvig K."/>
            <person name="Wroblewski H."/>
            <person name="Viari A."/>
            <person name="Rocha E.P.C."/>
            <person name="Blanchard A."/>
        </authorList>
    </citation>
    <scope>NUCLEOTIDE SEQUENCE [LARGE SCALE GENOMIC DNA]</scope>
    <source>
        <strain evidence="14 15">UAB CTIP</strain>
    </source>
</reference>
<organism evidence="15">
    <name type="scientific">Mycoplasmopsis pulmonis (strain UAB CTIP)</name>
    <name type="common">Mycoplasma pulmonis</name>
    <dbReference type="NCBI Taxonomy" id="272635"/>
    <lineage>
        <taxon>Bacteria</taxon>
        <taxon>Bacillati</taxon>
        <taxon>Mycoplasmatota</taxon>
        <taxon>Mycoplasmoidales</taxon>
        <taxon>Metamycoplasmataceae</taxon>
        <taxon>Mycoplasmopsis</taxon>
    </lineage>
</organism>
<dbReference type="CDD" id="cd00984">
    <property type="entry name" value="DnaB_C"/>
    <property type="match status" value="1"/>
</dbReference>
<dbReference type="EC" id="5.6.2.3" evidence="11 12"/>
<evidence type="ECO:0000256" key="11">
    <source>
        <dbReference type="NCBIfam" id="TIGR00665"/>
    </source>
</evidence>
<dbReference type="Gene3D" id="3.40.50.300">
    <property type="entry name" value="P-loop containing nucleotide triphosphate hydrolases"/>
    <property type="match status" value="1"/>
</dbReference>
<comment type="catalytic activity">
    <reaction evidence="10 12">
        <text>ATP + H2O = ADP + phosphate + H(+)</text>
        <dbReference type="Rhea" id="RHEA:13065"/>
        <dbReference type="ChEBI" id="CHEBI:15377"/>
        <dbReference type="ChEBI" id="CHEBI:15378"/>
        <dbReference type="ChEBI" id="CHEBI:30616"/>
        <dbReference type="ChEBI" id="CHEBI:43474"/>
        <dbReference type="ChEBI" id="CHEBI:456216"/>
        <dbReference type="EC" id="5.6.2.3"/>
    </reaction>
</comment>
<dbReference type="PIR" id="C90576">
    <property type="entry name" value="C90576"/>
</dbReference>
<protein>
    <recommendedName>
        <fullName evidence="11 12">Replicative DNA helicase</fullName>
        <ecNumber evidence="11 12">5.6.2.3</ecNumber>
    </recommendedName>
</protein>
<evidence type="ECO:0000256" key="1">
    <source>
        <dbReference type="ARBA" id="ARBA00008428"/>
    </source>
</evidence>
<evidence type="ECO:0000313" key="15">
    <source>
        <dbReference type="Proteomes" id="UP000000528"/>
    </source>
</evidence>
<evidence type="ECO:0000256" key="3">
    <source>
        <dbReference type="ARBA" id="ARBA00022705"/>
    </source>
</evidence>
<keyword evidence="15" id="KW-1185">Reference proteome</keyword>
<dbReference type="HOGENOM" id="CLU_005373_0_0_14"/>
<dbReference type="NCBIfam" id="TIGR00665">
    <property type="entry name" value="DnaB"/>
    <property type="match status" value="1"/>
</dbReference>
<comment type="similarity">
    <text evidence="1 12">Belongs to the helicase family. DnaB subfamily.</text>
</comment>
<evidence type="ECO:0000256" key="6">
    <source>
        <dbReference type="ARBA" id="ARBA00022806"/>
    </source>
</evidence>
<dbReference type="InterPro" id="IPR007694">
    <property type="entry name" value="DNA_helicase_DnaB-like_C"/>
</dbReference>
<dbReference type="GO" id="GO:0043139">
    <property type="term" value="F:5'-3' DNA helicase activity"/>
    <property type="evidence" value="ECO:0007669"/>
    <property type="project" value="UniProtKB-EC"/>
</dbReference>
<evidence type="ECO:0000256" key="2">
    <source>
        <dbReference type="ARBA" id="ARBA00022515"/>
    </source>
</evidence>
<dbReference type="SUPFAM" id="SSF48024">
    <property type="entry name" value="N-terminal domain of DnaB helicase"/>
    <property type="match status" value="1"/>
</dbReference>